<feature type="transmembrane region" description="Helical" evidence="10">
    <location>
        <begin position="635"/>
        <end position="653"/>
    </location>
</feature>
<evidence type="ECO:0000256" key="1">
    <source>
        <dbReference type="ARBA" id="ARBA00004651"/>
    </source>
</evidence>
<dbReference type="OrthoDB" id="425344at2759"/>
<organism evidence="12 13">
    <name type="scientific">Clytia hemisphaerica</name>
    <dbReference type="NCBI Taxonomy" id="252671"/>
    <lineage>
        <taxon>Eukaryota</taxon>
        <taxon>Metazoa</taxon>
        <taxon>Cnidaria</taxon>
        <taxon>Hydrozoa</taxon>
        <taxon>Hydroidolina</taxon>
        <taxon>Leptothecata</taxon>
        <taxon>Obeliida</taxon>
        <taxon>Clytiidae</taxon>
        <taxon>Clytia</taxon>
    </lineage>
</organism>
<comment type="subcellular location">
    <subcellularLocation>
        <location evidence="1">Cell membrane</location>
        <topology evidence="1">Multi-pass membrane protein</topology>
    </subcellularLocation>
</comment>
<evidence type="ECO:0000256" key="2">
    <source>
        <dbReference type="ARBA" id="ARBA00022475"/>
    </source>
</evidence>
<feature type="transmembrane region" description="Helical" evidence="10">
    <location>
        <begin position="757"/>
        <end position="781"/>
    </location>
</feature>
<dbReference type="Gene3D" id="3.40.50.2300">
    <property type="match status" value="2"/>
</dbReference>
<dbReference type="InterPro" id="IPR038550">
    <property type="entry name" value="GPCR_3_9-Cys_sf"/>
</dbReference>
<dbReference type="AlphaFoldDB" id="A0A7M5X5F4"/>
<keyword evidence="13" id="KW-1185">Reference proteome</keyword>
<dbReference type="InterPro" id="IPR028082">
    <property type="entry name" value="Peripla_BP_I"/>
</dbReference>
<keyword evidence="5" id="KW-0297">G-protein coupled receptor</keyword>
<dbReference type="InterPro" id="IPR050726">
    <property type="entry name" value="mGluR"/>
</dbReference>
<keyword evidence="2" id="KW-1003">Cell membrane</keyword>
<dbReference type="GO" id="GO:0005886">
    <property type="term" value="C:plasma membrane"/>
    <property type="evidence" value="ECO:0007669"/>
    <property type="project" value="UniProtKB-SubCell"/>
</dbReference>
<evidence type="ECO:0000256" key="8">
    <source>
        <dbReference type="ARBA" id="ARBA00023180"/>
    </source>
</evidence>
<dbReference type="GO" id="GO:0004930">
    <property type="term" value="F:G protein-coupled receptor activity"/>
    <property type="evidence" value="ECO:0007669"/>
    <property type="project" value="UniProtKB-KW"/>
</dbReference>
<feature type="transmembrane region" description="Helical" evidence="10">
    <location>
        <begin position="605"/>
        <end position="623"/>
    </location>
</feature>
<feature type="transmembrane region" description="Helical" evidence="10">
    <location>
        <begin position="724"/>
        <end position="745"/>
    </location>
</feature>
<dbReference type="Pfam" id="PF01094">
    <property type="entry name" value="ANF_receptor"/>
    <property type="match status" value="1"/>
</dbReference>
<keyword evidence="9" id="KW-0807">Transducer</keyword>
<dbReference type="PROSITE" id="PS50259">
    <property type="entry name" value="G_PROTEIN_RECEP_F3_4"/>
    <property type="match status" value="1"/>
</dbReference>
<evidence type="ECO:0000256" key="3">
    <source>
        <dbReference type="ARBA" id="ARBA00022692"/>
    </source>
</evidence>
<evidence type="ECO:0000256" key="9">
    <source>
        <dbReference type="ARBA" id="ARBA00023224"/>
    </source>
</evidence>
<protein>
    <recommendedName>
        <fullName evidence="11">G-protein coupled receptors family 3 profile domain-containing protein</fullName>
    </recommendedName>
</protein>
<dbReference type="InterPro" id="IPR000337">
    <property type="entry name" value="GPCR_3"/>
</dbReference>
<dbReference type="Gene3D" id="2.10.50.30">
    <property type="entry name" value="GPCR, family 3, nine cysteines domain"/>
    <property type="match status" value="1"/>
</dbReference>
<evidence type="ECO:0000256" key="5">
    <source>
        <dbReference type="ARBA" id="ARBA00023040"/>
    </source>
</evidence>
<keyword evidence="6 10" id="KW-0472">Membrane</keyword>
<evidence type="ECO:0000256" key="7">
    <source>
        <dbReference type="ARBA" id="ARBA00023170"/>
    </source>
</evidence>
<feature type="transmembrane region" description="Helical" evidence="10">
    <location>
        <begin position="572"/>
        <end position="593"/>
    </location>
</feature>
<keyword evidence="8" id="KW-0325">Glycoprotein</keyword>
<feature type="transmembrane region" description="Helical" evidence="10">
    <location>
        <begin position="793"/>
        <end position="812"/>
    </location>
</feature>
<dbReference type="EnsemblMetazoa" id="CLYHEMT017181.1">
    <property type="protein sequence ID" value="CLYHEMP017181.1"/>
    <property type="gene ID" value="CLYHEMG017181"/>
</dbReference>
<feature type="domain" description="G-protein coupled receptors family 3 profile" evidence="11">
    <location>
        <begin position="568"/>
        <end position="814"/>
    </location>
</feature>
<evidence type="ECO:0000256" key="6">
    <source>
        <dbReference type="ARBA" id="ARBA00023136"/>
    </source>
</evidence>
<dbReference type="PANTHER" id="PTHR24060">
    <property type="entry name" value="METABOTROPIC GLUTAMATE RECEPTOR"/>
    <property type="match status" value="1"/>
</dbReference>
<evidence type="ECO:0000256" key="4">
    <source>
        <dbReference type="ARBA" id="ARBA00022989"/>
    </source>
</evidence>
<evidence type="ECO:0000256" key="10">
    <source>
        <dbReference type="SAM" id="Phobius"/>
    </source>
</evidence>
<accession>A0A7M5X5F4</accession>
<dbReference type="PRINTS" id="PR00248">
    <property type="entry name" value="GPCRMGR"/>
</dbReference>
<dbReference type="CDD" id="cd13953">
    <property type="entry name" value="7tm_classC_mGluR-like"/>
    <property type="match status" value="1"/>
</dbReference>
<dbReference type="SUPFAM" id="SSF53822">
    <property type="entry name" value="Periplasmic binding protein-like I"/>
    <property type="match status" value="1"/>
</dbReference>
<evidence type="ECO:0000313" key="13">
    <source>
        <dbReference type="Proteomes" id="UP000594262"/>
    </source>
</evidence>
<evidence type="ECO:0000313" key="12">
    <source>
        <dbReference type="EnsemblMetazoa" id="CLYHEMP017181.1"/>
    </source>
</evidence>
<name>A0A7M5X5F4_9CNID</name>
<dbReference type="InterPro" id="IPR001828">
    <property type="entry name" value="ANF_lig-bd_rcpt"/>
</dbReference>
<feature type="transmembrane region" description="Helical" evidence="10">
    <location>
        <begin position="681"/>
        <end position="704"/>
    </location>
</feature>
<evidence type="ECO:0000259" key="11">
    <source>
        <dbReference type="PROSITE" id="PS50259"/>
    </source>
</evidence>
<dbReference type="Pfam" id="PF00003">
    <property type="entry name" value="7tm_3"/>
    <property type="match status" value="1"/>
</dbReference>
<keyword evidence="3 10" id="KW-0812">Transmembrane</keyword>
<reference evidence="12" key="1">
    <citation type="submission" date="2021-01" db="UniProtKB">
        <authorList>
            <consortium name="EnsemblMetazoa"/>
        </authorList>
    </citation>
    <scope>IDENTIFICATION</scope>
</reference>
<proteinExistence type="predicted"/>
<keyword evidence="4 10" id="KW-1133">Transmembrane helix</keyword>
<dbReference type="Proteomes" id="UP000594262">
    <property type="component" value="Unplaced"/>
</dbReference>
<sequence>LNFECSKENPGTMRLLMVLFFISNLAKIKGDKIAHKVGDLILIGLFKGNGSIPRKPECSIPRPVFGILPIITMTQTIDEINSNYLLKKNLTLGYAIFDLCRESSIQRDILAITRFDHIAGIIGPEDFQVAQLVVPIMSLYYVPMLSLNEIGLSIDRRHMFDVQHWIVPSIVDTADAVIDFVAEMDWNYVGIFYQENKYGWSAAHSIKTSAMLRGVCVHDMIRFKTGTTIETYQNFLDFVVENTPLLKVFILMLQEAELIKFLNGLKMSKHINDITFLAMSSWGTKKIVVEGNEAVSKGVITFQPYYPAELPSLSNFFHNREIFKSNLYKIYKLGYCNTDPYQWNATECQNDEIFFENKFGNITHSNAYGIANSVYAFLTVFNNLIDRGYNERHLTSYYGWYQTVIELDKLKTYTAPSLFNKQVFEFKNNRRVYSNIAIYNYQETTKGVFEYRKIGSWVKSKNLVPRPPLNLTNFPRFRTGKLTVSKEHIQWRNRHKLDSNCSPKCGINEIKAPYTKCPRECWNCQKCPAEHVAMNNTCVLCIEYERPNPLKSVCETLPLTGASIPFGLQVTVYFLSIISSLITLTFVYGFIYFKDHHIIKASSRELSILTLTGVLAWNLVPLINMTRPTKILCFLNRTVMYQGFSLVYGPLFLKTNRIYRIFKAAKSTPVRPKVISPGSQVALSLAFCFIQLLLCVPRYSVISIGYLYPSDRSHVELYCHDDSILFIANFSFVLVLMCGTTFYTFKTRHFPKNFNESKYVGISMYVTCFITSLGLVTYFLVNNEGVKSLLPSLTGVVSGYVIMFCIYARKFVLIRSESKETGDKNPSMQSNISRTTTAMSLNEQCISE</sequence>
<keyword evidence="7" id="KW-0675">Receptor</keyword>
<dbReference type="InterPro" id="IPR017978">
    <property type="entry name" value="GPCR_3_C"/>
</dbReference>